<comment type="caution">
    <text evidence="7">The sequence shown here is derived from an EMBL/GenBank/DDBJ whole genome shotgun (WGS) entry which is preliminary data.</text>
</comment>
<keyword evidence="8" id="KW-1185">Reference proteome</keyword>
<evidence type="ECO:0000313" key="7">
    <source>
        <dbReference type="EMBL" id="NYE74028.1"/>
    </source>
</evidence>
<dbReference type="GO" id="GO:0008442">
    <property type="term" value="F:3-hydroxyisobutyrate dehydrogenase activity"/>
    <property type="evidence" value="ECO:0007669"/>
    <property type="project" value="UniProtKB-EC"/>
</dbReference>
<evidence type="ECO:0000259" key="6">
    <source>
        <dbReference type="Pfam" id="PF14833"/>
    </source>
</evidence>
<dbReference type="Pfam" id="PF03446">
    <property type="entry name" value="NAD_binding_2"/>
    <property type="match status" value="1"/>
</dbReference>
<evidence type="ECO:0000256" key="3">
    <source>
        <dbReference type="ARBA" id="ARBA00023027"/>
    </source>
</evidence>
<name>A0A7Y9IBT8_9ACTN</name>
<dbReference type="SUPFAM" id="SSF48179">
    <property type="entry name" value="6-phosphogluconate dehydrogenase C-terminal domain-like"/>
    <property type="match status" value="1"/>
</dbReference>
<dbReference type="InterPro" id="IPR015815">
    <property type="entry name" value="HIBADH-related"/>
</dbReference>
<reference evidence="7 8" key="1">
    <citation type="submission" date="2020-07" db="EMBL/GenBank/DDBJ databases">
        <title>Sequencing the genomes of 1000 actinobacteria strains.</title>
        <authorList>
            <person name="Klenk H.-P."/>
        </authorList>
    </citation>
    <scope>NUCLEOTIDE SEQUENCE [LARGE SCALE GENOMIC DNA]</scope>
    <source>
        <strain evidence="7 8">DSM 22083</strain>
    </source>
</reference>
<dbReference type="Pfam" id="PF14833">
    <property type="entry name" value="NAD_binding_11"/>
    <property type="match status" value="1"/>
</dbReference>
<proteinExistence type="inferred from homology"/>
<dbReference type="PANTHER" id="PTHR43060:SF15">
    <property type="entry name" value="3-HYDROXYISOBUTYRATE DEHYDROGENASE-LIKE 1, MITOCHONDRIAL-RELATED"/>
    <property type="match status" value="1"/>
</dbReference>
<dbReference type="InterPro" id="IPR008927">
    <property type="entry name" value="6-PGluconate_DH-like_C_sf"/>
</dbReference>
<dbReference type="InterPro" id="IPR006115">
    <property type="entry name" value="6PGDH_NADP-bd"/>
</dbReference>
<evidence type="ECO:0000313" key="8">
    <source>
        <dbReference type="Proteomes" id="UP000569914"/>
    </source>
</evidence>
<dbReference type="EC" id="1.1.1.31" evidence="7"/>
<evidence type="ECO:0000259" key="5">
    <source>
        <dbReference type="Pfam" id="PF03446"/>
    </source>
</evidence>
<gene>
    <name evidence="7" type="ORF">BKA15_005357</name>
</gene>
<dbReference type="InterPro" id="IPR036291">
    <property type="entry name" value="NAD(P)-bd_dom_sf"/>
</dbReference>
<sequence>MAERQHGGSPTVGWIGLGIMGGPMCRHVINAGFDVITYARRPEATAPLAEAGARVASSVAELAAGSDLVATIVGMPSDVEQVLLGDDGVIANLRPGGTVVDLTTSEPALARRIAAAAGERGLGAVDAPVSGGQGGAERGTLSIMVGGDEAAVAAAEPVLRSFGETIVHQGGPGAGQHTKAANQILVAGAMIAMCESLLYASAAGLDPTRVLESVSRGAGSSAALTALAPKTIAADWTPGFYIEHFLKDLGIILAEARRSGLALPGVELAERLYRSVQRLGHGRSGTQALILALAEESGRSWP</sequence>
<organism evidence="7 8">
    <name type="scientific">Microlunatus parietis</name>
    <dbReference type="NCBI Taxonomy" id="682979"/>
    <lineage>
        <taxon>Bacteria</taxon>
        <taxon>Bacillati</taxon>
        <taxon>Actinomycetota</taxon>
        <taxon>Actinomycetes</taxon>
        <taxon>Propionibacteriales</taxon>
        <taxon>Propionibacteriaceae</taxon>
        <taxon>Microlunatus</taxon>
    </lineage>
</organism>
<evidence type="ECO:0000256" key="4">
    <source>
        <dbReference type="PIRSR" id="PIRSR000103-1"/>
    </source>
</evidence>
<feature type="domain" description="6-phosphogluconate dehydrogenase NADP-binding" evidence="5">
    <location>
        <begin position="11"/>
        <end position="169"/>
    </location>
</feature>
<protein>
    <submittedName>
        <fullName evidence="7">3-hydroxyisobutyrate dehydrogenase</fullName>
        <ecNumber evidence="7">1.1.1.31</ecNumber>
    </submittedName>
</protein>
<keyword evidence="3" id="KW-0520">NAD</keyword>
<evidence type="ECO:0000256" key="1">
    <source>
        <dbReference type="ARBA" id="ARBA00009080"/>
    </source>
</evidence>
<dbReference type="InterPro" id="IPR013328">
    <property type="entry name" value="6PGD_dom2"/>
</dbReference>
<feature type="domain" description="3-hydroxyisobutyrate dehydrogenase-like NAD-binding" evidence="6">
    <location>
        <begin position="173"/>
        <end position="290"/>
    </location>
</feature>
<dbReference type="InterPro" id="IPR029154">
    <property type="entry name" value="HIBADH-like_NADP-bd"/>
</dbReference>
<dbReference type="GO" id="GO:0050661">
    <property type="term" value="F:NADP binding"/>
    <property type="evidence" value="ECO:0007669"/>
    <property type="project" value="InterPro"/>
</dbReference>
<dbReference type="SUPFAM" id="SSF51735">
    <property type="entry name" value="NAD(P)-binding Rossmann-fold domains"/>
    <property type="match status" value="1"/>
</dbReference>
<dbReference type="Gene3D" id="3.40.50.720">
    <property type="entry name" value="NAD(P)-binding Rossmann-like Domain"/>
    <property type="match status" value="1"/>
</dbReference>
<feature type="active site" evidence="4">
    <location>
        <position position="179"/>
    </location>
</feature>
<accession>A0A7Y9IBT8</accession>
<dbReference type="AlphaFoldDB" id="A0A7Y9IBT8"/>
<dbReference type="EMBL" id="JACCBU010000001">
    <property type="protein sequence ID" value="NYE74028.1"/>
    <property type="molecule type" value="Genomic_DNA"/>
</dbReference>
<evidence type="ECO:0000256" key="2">
    <source>
        <dbReference type="ARBA" id="ARBA00023002"/>
    </source>
</evidence>
<keyword evidence="2 7" id="KW-0560">Oxidoreductase</keyword>
<comment type="similarity">
    <text evidence="1">Belongs to the HIBADH-related family.</text>
</comment>
<dbReference type="Proteomes" id="UP000569914">
    <property type="component" value="Unassembled WGS sequence"/>
</dbReference>
<dbReference type="Gene3D" id="1.10.1040.10">
    <property type="entry name" value="N-(1-d-carboxylethyl)-l-norvaline Dehydrogenase, domain 2"/>
    <property type="match status" value="1"/>
</dbReference>
<dbReference type="GO" id="GO:0051287">
    <property type="term" value="F:NAD binding"/>
    <property type="evidence" value="ECO:0007669"/>
    <property type="project" value="InterPro"/>
</dbReference>
<dbReference type="PANTHER" id="PTHR43060">
    <property type="entry name" value="3-HYDROXYISOBUTYRATE DEHYDROGENASE-LIKE 1, MITOCHONDRIAL-RELATED"/>
    <property type="match status" value="1"/>
</dbReference>
<dbReference type="RefSeq" id="WP_218871590.1">
    <property type="nucleotide sequence ID" value="NZ_JACCBU010000001.1"/>
</dbReference>
<dbReference type="PIRSF" id="PIRSF000103">
    <property type="entry name" value="HIBADH"/>
    <property type="match status" value="1"/>
</dbReference>